<dbReference type="PANTHER" id="PTHR14614:SF44">
    <property type="entry name" value="PROTEIN N-LYSINE METHYLTRANSFERASE METTL21D"/>
    <property type="match status" value="1"/>
</dbReference>
<keyword evidence="2" id="KW-1185">Reference proteome</keyword>
<dbReference type="OrthoDB" id="413520at2759"/>
<dbReference type="InterPro" id="IPR019410">
    <property type="entry name" value="Methyltransf_16"/>
</dbReference>
<dbReference type="AlphaFoldDB" id="A0A423TF71"/>
<reference evidence="1 2" key="1">
    <citation type="submission" date="2018-04" db="EMBL/GenBank/DDBJ databases">
        <authorList>
            <person name="Zhang X."/>
            <person name="Yuan J."/>
            <person name="Li F."/>
            <person name="Xiang J."/>
        </authorList>
    </citation>
    <scope>NUCLEOTIDE SEQUENCE [LARGE SCALE GENOMIC DNA]</scope>
    <source>
        <tissue evidence="1">Muscle</tissue>
    </source>
</reference>
<accession>A0A423TF71</accession>
<evidence type="ECO:0000313" key="1">
    <source>
        <dbReference type="EMBL" id="ROT75113.1"/>
    </source>
</evidence>
<dbReference type="GO" id="GO:0032991">
    <property type="term" value="C:protein-containing complex"/>
    <property type="evidence" value="ECO:0007669"/>
    <property type="project" value="TreeGrafter"/>
</dbReference>
<dbReference type="GO" id="GO:0005829">
    <property type="term" value="C:cytosol"/>
    <property type="evidence" value="ECO:0007669"/>
    <property type="project" value="TreeGrafter"/>
</dbReference>
<name>A0A423TF71_PENVA</name>
<evidence type="ECO:0000313" key="2">
    <source>
        <dbReference type="Proteomes" id="UP000283509"/>
    </source>
</evidence>
<dbReference type="Gene3D" id="3.40.50.150">
    <property type="entry name" value="Vaccinia Virus protein VP39"/>
    <property type="match status" value="1"/>
</dbReference>
<evidence type="ECO:0008006" key="3">
    <source>
        <dbReference type="Google" id="ProtNLM"/>
    </source>
</evidence>
<protein>
    <recommendedName>
        <fullName evidence="3">Methyltransferase-like protein 21D</fullName>
    </recommendedName>
</protein>
<dbReference type="STRING" id="6689.A0A423TF71"/>
<dbReference type="PANTHER" id="PTHR14614">
    <property type="entry name" value="HEPATOCELLULAR CARCINOMA-ASSOCIATED ANTIGEN"/>
    <property type="match status" value="1"/>
</dbReference>
<dbReference type="Pfam" id="PF10294">
    <property type="entry name" value="Methyltransf_16"/>
    <property type="match status" value="1"/>
</dbReference>
<dbReference type="Proteomes" id="UP000283509">
    <property type="component" value="Unassembled WGS sequence"/>
</dbReference>
<organism evidence="1 2">
    <name type="scientific">Penaeus vannamei</name>
    <name type="common">Whiteleg shrimp</name>
    <name type="synonym">Litopenaeus vannamei</name>
    <dbReference type="NCBI Taxonomy" id="6689"/>
    <lineage>
        <taxon>Eukaryota</taxon>
        <taxon>Metazoa</taxon>
        <taxon>Ecdysozoa</taxon>
        <taxon>Arthropoda</taxon>
        <taxon>Crustacea</taxon>
        <taxon>Multicrustacea</taxon>
        <taxon>Malacostraca</taxon>
        <taxon>Eumalacostraca</taxon>
        <taxon>Eucarida</taxon>
        <taxon>Decapoda</taxon>
        <taxon>Dendrobranchiata</taxon>
        <taxon>Penaeoidea</taxon>
        <taxon>Penaeidae</taxon>
        <taxon>Penaeus</taxon>
    </lineage>
</organism>
<gene>
    <name evidence="1" type="ORF">C7M84_006399</name>
</gene>
<sequence length="121" mass="14535">MEKNIMENQDRLGCPVEARELNWGNEEQIREFPIPDVVLVADCIYYEQSLEPLVSTLYKLCSPDTKVLLSYEERTIGNKPLLQKKFFEMMEEHFCKEKIALEEQHELYRCEDIHIYKFSRR</sequence>
<reference evidence="1 2" key="2">
    <citation type="submission" date="2019-01" db="EMBL/GenBank/DDBJ databases">
        <title>The decoding of complex shrimp genome reveals the adaptation for benthos swimmer, frequently molting mechanism and breeding impact on genome.</title>
        <authorList>
            <person name="Sun Y."/>
            <person name="Gao Y."/>
            <person name="Yu Y."/>
        </authorList>
    </citation>
    <scope>NUCLEOTIDE SEQUENCE [LARGE SCALE GENOMIC DNA]</scope>
    <source>
        <tissue evidence="1">Muscle</tissue>
    </source>
</reference>
<proteinExistence type="predicted"/>
<comment type="caution">
    <text evidence="1">The sequence shown here is derived from an EMBL/GenBank/DDBJ whole genome shotgun (WGS) entry which is preliminary data.</text>
</comment>
<dbReference type="EMBL" id="QCYY01001811">
    <property type="protein sequence ID" value="ROT75113.1"/>
    <property type="molecule type" value="Genomic_DNA"/>
</dbReference>
<dbReference type="InterPro" id="IPR029063">
    <property type="entry name" value="SAM-dependent_MTases_sf"/>
</dbReference>